<feature type="region of interest" description="Disordered" evidence="2">
    <location>
        <begin position="499"/>
        <end position="526"/>
    </location>
</feature>
<dbReference type="Pfam" id="PF03372">
    <property type="entry name" value="Exo_endo_phos"/>
    <property type="match status" value="1"/>
</dbReference>
<feature type="domain" description="Endonuclease/exonuclease/phosphatase" evidence="3">
    <location>
        <begin position="707"/>
        <end position="1052"/>
    </location>
</feature>
<evidence type="ECO:0000259" key="3">
    <source>
        <dbReference type="Pfam" id="PF03372"/>
    </source>
</evidence>
<feature type="region of interest" description="Disordered" evidence="2">
    <location>
        <begin position="172"/>
        <end position="205"/>
    </location>
</feature>
<sequence length="1063" mass="119686">MSSCMHRILLSRGFYKSVAATGGDKTGGSPQVWVGVWKVLLRSTHHSSQSCSLYINSSPHGECWTPYRSKEKTEYVYKTEQVNTEEALGLEGGKEVEMASPMPGISQEGKTKRSREFVSPIRPVSSKKFAKGKERHPKSPPIICLDDIPLPKVKRSPKIKTASVEFVPLHISPPPPLPADDPPLPPPLPVDDPPLPPPPPSHTEMEERLSDFYFIDRNATSTLFPVPLPPHFMNSSASVCKTNEIKSSSKAAYEVCAGSDSEEIYVVSDSDKTLRERLENIDLLDRNKNINNNYNQATSTTKCCKVQDNINIVFEGTWPWPIRSSSGSPISKKTVLGKTHFNGNRSIPLTAMQLRNIHQSTKEFSPSASSENAEPDVITLDDSLTSPVGSLSVADSRKKHSSSQEKQQLLRKKVTPDAQVRGCHLSTKHGLKTVEKIAESEVILDGSEPDVISLDSRACSVLQPATSEDFISLNSEADRLSKDGKGILHFECSSKVKKSKKSKGKSLREKPSSSSQIRSDASRELSPDIQKVSVIDPDVVEIDESFPNTSTSTTIEVIDVCNDENKFTSESTLEENEIDANVIVEEMDVVDVYESENNSSDCEDQGLDLSTGDFVALGNVRLKNLENNKIELEDEVRRKRERLERLRKWDMTNLGVELLMSDRRQKRGTVFSIMSYNVLAQQLLEDNKYLYKNCKEKHLMWPYRWSLLQHEVDDQNPDILMLQEVQASHYYSHFLPWLKFRGYEGIYKKRTGEKCDGCAIFYKTNKFSLVEQCTVEYNQPKAKNLLDRDNIGIIAKLTPVGNKKGSEVCLATTHFLYNPRRHDIKLAQAVLLMTELDRICYQGEHGGQTQYCPVILTGDFNAEHRTSMLDFVREGRLHYEGMSSRTLNPFGSSYPILGHELIPRSLGITDRCQHAILAQSRLVEKLRGSLFSLSDKRKIEQSLIRFRNSDQSQSKFKDGSGGCDGPSPSGWFTHDFKLKSVYSHYRNRAPEATTFHDRWTTVDYIFYSRVYSQERRREVEGPLKLLGRYSLLLGPEAKNFGPLPSAVCPSDHFPLAAQFLLQD</sequence>
<dbReference type="Gene3D" id="3.60.10.10">
    <property type="entry name" value="Endonuclease/exonuclease/phosphatase"/>
    <property type="match status" value="1"/>
</dbReference>
<gene>
    <name evidence="4" type="primary">ANGEL1</name>
    <name evidence="4" type="ORF">SK128_021423</name>
</gene>
<dbReference type="InterPro" id="IPR036691">
    <property type="entry name" value="Endo/exonu/phosph_ase_sf"/>
</dbReference>
<proteinExistence type="predicted"/>
<dbReference type="Proteomes" id="UP001381693">
    <property type="component" value="Unassembled WGS sequence"/>
</dbReference>
<dbReference type="AlphaFoldDB" id="A0AAN8XHB8"/>
<feature type="coiled-coil region" evidence="1">
    <location>
        <begin position="615"/>
        <end position="649"/>
    </location>
</feature>
<dbReference type="GO" id="GO:0000175">
    <property type="term" value="F:3'-5'-RNA exonuclease activity"/>
    <property type="evidence" value="ECO:0007669"/>
    <property type="project" value="TreeGrafter"/>
</dbReference>
<dbReference type="InterPro" id="IPR005135">
    <property type="entry name" value="Endo/exonuclease/phosphatase"/>
</dbReference>
<feature type="compositionally biased region" description="Pro residues" evidence="2">
    <location>
        <begin position="172"/>
        <end position="201"/>
    </location>
</feature>
<dbReference type="PANTHER" id="PTHR12121">
    <property type="entry name" value="CARBON CATABOLITE REPRESSOR PROTEIN 4"/>
    <property type="match status" value="1"/>
</dbReference>
<accession>A0AAN8XHB8</accession>
<keyword evidence="1" id="KW-0175">Coiled coil</keyword>
<dbReference type="EMBL" id="JAXCGZ010004607">
    <property type="protein sequence ID" value="KAK7081633.1"/>
    <property type="molecule type" value="Genomic_DNA"/>
</dbReference>
<evidence type="ECO:0000313" key="5">
    <source>
        <dbReference type="Proteomes" id="UP001381693"/>
    </source>
</evidence>
<dbReference type="SUPFAM" id="SSF56219">
    <property type="entry name" value="DNase I-like"/>
    <property type="match status" value="1"/>
</dbReference>
<feature type="compositionally biased region" description="Basic residues" evidence="2">
    <location>
        <begin position="128"/>
        <end position="138"/>
    </location>
</feature>
<name>A0AAN8XHB8_HALRR</name>
<evidence type="ECO:0000313" key="4">
    <source>
        <dbReference type="EMBL" id="KAK7081633.1"/>
    </source>
</evidence>
<evidence type="ECO:0000256" key="1">
    <source>
        <dbReference type="SAM" id="Coils"/>
    </source>
</evidence>
<comment type="caution">
    <text evidence="4">The sequence shown here is derived from an EMBL/GenBank/DDBJ whole genome shotgun (WGS) entry which is preliminary data.</text>
</comment>
<protein>
    <submittedName>
        <fullName evidence="4">Protein angel 1</fullName>
    </submittedName>
</protein>
<feature type="region of interest" description="Disordered" evidence="2">
    <location>
        <begin position="97"/>
        <end position="147"/>
    </location>
</feature>
<feature type="region of interest" description="Disordered" evidence="2">
    <location>
        <begin position="389"/>
        <end position="418"/>
    </location>
</feature>
<organism evidence="4 5">
    <name type="scientific">Halocaridina rubra</name>
    <name type="common">Hawaiian red shrimp</name>
    <dbReference type="NCBI Taxonomy" id="373956"/>
    <lineage>
        <taxon>Eukaryota</taxon>
        <taxon>Metazoa</taxon>
        <taxon>Ecdysozoa</taxon>
        <taxon>Arthropoda</taxon>
        <taxon>Crustacea</taxon>
        <taxon>Multicrustacea</taxon>
        <taxon>Malacostraca</taxon>
        <taxon>Eumalacostraca</taxon>
        <taxon>Eucarida</taxon>
        <taxon>Decapoda</taxon>
        <taxon>Pleocyemata</taxon>
        <taxon>Caridea</taxon>
        <taxon>Atyoidea</taxon>
        <taxon>Atyidae</taxon>
        <taxon>Halocaridina</taxon>
    </lineage>
</organism>
<evidence type="ECO:0000256" key="2">
    <source>
        <dbReference type="SAM" id="MobiDB-lite"/>
    </source>
</evidence>
<dbReference type="PANTHER" id="PTHR12121:SF34">
    <property type="entry name" value="PROTEIN ANGEL"/>
    <property type="match status" value="1"/>
</dbReference>
<reference evidence="4 5" key="1">
    <citation type="submission" date="2023-11" db="EMBL/GenBank/DDBJ databases">
        <title>Halocaridina rubra genome assembly.</title>
        <authorList>
            <person name="Smith C."/>
        </authorList>
    </citation>
    <scope>NUCLEOTIDE SEQUENCE [LARGE SCALE GENOMIC DNA]</scope>
    <source>
        <strain evidence="4">EP-1</strain>
        <tissue evidence="4">Whole</tissue>
    </source>
</reference>
<keyword evidence="5" id="KW-1185">Reference proteome</keyword>
<dbReference type="InterPro" id="IPR050410">
    <property type="entry name" value="CCR4/nocturin_mRNA_transcr"/>
</dbReference>